<evidence type="ECO:0000313" key="1">
    <source>
        <dbReference type="EMBL" id="ORX51933.1"/>
    </source>
</evidence>
<comment type="caution">
    <text evidence="1">The sequence shown here is derived from an EMBL/GenBank/DDBJ whole genome shotgun (WGS) entry which is preliminary data.</text>
</comment>
<protein>
    <submittedName>
        <fullName evidence="1">Uncharacterized protein</fullName>
    </submittedName>
</protein>
<name>A0A1X2GEF6_9FUNG</name>
<evidence type="ECO:0000313" key="2">
    <source>
        <dbReference type="Proteomes" id="UP000242146"/>
    </source>
</evidence>
<dbReference type="EMBL" id="MCGT01000019">
    <property type="protein sequence ID" value="ORX51933.1"/>
    <property type="molecule type" value="Genomic_DNA"/>
</dbReference>
<sequence>MMLIYDIDPILRHRQQCTLPIAILPFSSNGKRSRQQVHILLGPIIQDLEQLERGFRVHTPLISLGAAMIGRDGAHLRGHAVGRTDLVRRHLITLSCDFISRRTVPQQRETPWQGQTYWIILATRPSLPAEYIFRNASVKMTDPNAITFYHYLPSGDYVFDGPEGNSDEATGEVAIKTLHL</sequence>
<dbReference type="Proteomes" id="UP000242146">
    <property type="component" value="Unassembled WGS sequence"/>
</dbReference>
<gene>
    <name evidence="1" type="ORF">DM01DRAFT_139671</name>
</gene>
<accession>A0A1X2GEF6</accession>
<proteinExistence type="predicted"/>
<reference evidence="1 2" key="1">
    <citation type="submission" date="2016-07" db="EMBL/GenBank/DDBJ databases">
        <title>Pervasive Adenine N6-methylation of Active Genes in Fungi.</title>
        <authorList>
            <consortium name="DOE Joint Genome Institute"/>
            <person name="Mondo S.J."/>
            <person name="Dannebaum R.O."/>
            <person name="Kuo R.C."/>
            <person name="Labutti K."/>
            <person name="Haridas S."/>
            <person name="Kuo A."/>
            <person name="Salamov A."/>
            <person name="Ahrendt S.R."/>
            <person name="Lipzen A."/>
            <person name="Sullivan W."/>
            <person name="Andreopoulos W.B."/>
            <person name="Clum A."/>
            <person name="Lindquist E."/>
            <person name="Daum C."/>
            <person name="Ramamoorthy G.K."/>
            <person name="Gryganskyi A."/>
            <person name="Culley D."/>
            <person name="Magnuson J.K."/>
            <person name="James T.Y."/>
            <person name="O'Malley M.A."/>
            <person name="Stajich J.E."/>
            <person name="Spatafora J.W."/>
            <person name="Visel A."/>
            <person name="Grigoriev I.V."/>
        </authorList>
    </citation>
    <scope>NUCLEOTIDE SEQUENCE [LARGE SCALE GENOMIC DNA]</scope>
    <source>
        <strain evidence="1 2">NRRL 3301</strain>
    </source>
</reference>
<keyword evidence="2" id="KW-1185">Reference proteome</keyword>
<dbReference type="AlphaFoldDB" id="A0A1X2GEF6"/>
<organism evidence="1 2">
    <name type="scientific">Hesseltinella vesiculosa</name>
    <dbReference type="NCBI Taxonomy" id="101127"/>
    <lineage>
        <taxon>Eukaryota</taxon>
        <taxon>Fungi</taxon>
        <taxon>Fungi incertae sedis</taxon>
        <taxon>Mucoromycota</taxon>
        <taxon>Mucoromycotina</taxon>
        <taxon>Mucoromycetes</taxon>
        <taxon>Mucorales</taxon>
        <taxon>Cunninghamellaceae</taxon>
        <taxon>Hesseltinella</taxon>
    </lineage>
</organism>